<dbReference type="OrthoDB" id="6021832at2759"/>
<feature type="transmembrane region" description="Helical" evidence="2">
    <location>
        <begin position="327"/>
        <end position="352"/>
    </location>
</feature>
<comment type="caution">
    <text evidence="3">The sequence shown here is derived from an EMBL/GenBank/DDBJ whole genome shotgun (WGS) entry which is preliminary data.</text>
</comment>
<feature type="transmembrane region" description="Helical" evidence="2">
    <location>
        <begin position="747"/>
        <end position="766"/>
    </location>
</feature>
<feature type="transmembrane region" description="Helical" evidence="2">
    <location>
        <begin position="283"/>
        <end position="307"/>
    </location>
</feature>
<feature type="transmembrane region" description="Helical" evidence="2">
    <location>
        <begin position="955"/>
        <end position="977"/>
    </location>
</feature>
<dbReference type="Proteomes" id="UP000225706">
    <property type="component" value="Unassembled WGS sequence"/>
</dbReference>
<keyword evidence="2" id="KW-1133">Transmembrane helix</keyword>
<evidence type="ECO:0000313" key="3">
    <source>
        <dbReference type="EMBL" id="PFX30524.1"/>
    </source>
</evidence>
<dbReference type="STRING" id="50429.A0A2B4SIN5"/>
<feature type="transmembrane region" description="Helical" evidence="2">
    <location>
        <begin position="778"/>
        <end position="800"/>
    </location>
</feature>
<feature type="transmembrane region" description="Helical" evidence="2">
    <location>
        <begin position="1083"/>
        <end position="1102"/>
    </location>
</feature>
<accession>A0A2B4SIN5</accession>
<feature type="transmembrane region" description="Helical" evidence="2">
    <location>
        <begin position="628"/>
        <end position="651"/>
    </location>
</feature>
<feature type="transmembrane region" description="Helical" evidence="2">
    <location>
        <begin position="1020"/>
        <end position="1039"/>
    </location>
</feature>
<feature type="transmembrane region" description="Helical" evidence="2">
    <location>
        <begin position="186"/>
        <end position="206"/>
    </location>
</feature>
<protein>
    <submittedName>
        <fullName evidence="3">Uncharacterized protein</fullName>
    </submittedName>
</protein>
<feature type="transmembrane region" description="Helical" evidence="2">
    <location>
        <begin position="1149"/>
        <end position="1170"/>
    </location>
</feature>
<keyword evidence="2" id="KW-0812">Transmembrane</keyword>
<feature type="transmembrane region" description="Helical" evidence="2">
    <location>
        <begin position="1114"/>
        <end position="1137"/>
    </location>
</feature>
<feature type="transmembrane region" description="Helical" evidence="2">
    <location>
        <begin position="236"/>
        <end position="262"/>
    </location>
</feature>
<feature type="compositionally biased region" description="Pro residues" evidence="1">
    <location>
        <begin position="1284"/>
        <end position="1293"/>
    </location>
</feature>
<keyword evidence="4" id="KW-1185">Reference proteome</keyword>
<feature type="transmembrane region" description="Helical" evidence="2">
    <location>
        <begin position="1059"/>
        <end position="1077"/>
    </location>
</feature>
<name>A0A2B4SIN5_STYPI</name>
<evidence type="ECO:0000256" key="1">
    <source>
        <dbReference type="SAM" id="MobiDB-lite"/>
    </source>
</evidence>
<gene>
    <name evidence="3" type="ORF">AWC38_SpisGene4662</name>
</gene>
<proteinExistence type="predicted"/>
<feature type="transmembrane region" description="Helical" evidence="2">
    <location>
        <begin position="7"/>
        <end position="27"/>
    </location>
</feature>
<feature type="transmembrane region" description="Helical" evidence="2">
    <location>
        <begin position="425"/>
        <end position="448"/>
    </location>
</feature>
<keyword evidence="2" id="KW-0472">Membrane</keyword>
<feature type="region of interest" description="Disordered" evidence="1">
    <location>
        <begin position="1281"/>
        <end position="1335"/>
    </location>
</feature>
<dbReference type="EMBL" id="LSMT01000049">
    <property type="protein sequence ID" value="PFX30524.1"/>
    <property type="molecule type" value="Genomic_DNA"/>
</dbReference>
<feature type="compositionally biased region" description="Low complexity" evidence="1">
    <location>
        <begin position="1324"/>
        <end position="1334"/>
    </location>
</feature>
<feature type="transmembrane region" description="Helical" evidence="2">
    <location>
        <begin position="812"/>
        <end position="832"/>
    </location>
</feature>
<sequence length="1639" mass="189936">MSEIVDCIAFIVQKVCWSLGVCVLFIAKRFADLFGLIFNILACLTIVRLPFMLMQFYHMDSMAEWRYVGFVHFLFFLVDIPFILMFMVMVLFTGGLILIPLVREFKADVEFKDLTRKEWGIYGLKAFELHAIIGKNFFRLICDILCVPLAIICFFSWRCCIFVKKLREKNYKWRDFGWRKTCIKQFLQLLVDIPCILMGMLVMMTWRAPFLVRNVNECRISGKIWNLWRFKVFPEFIFIFVDFFCLLLFVLTIITWRLPFLVHKLYHAEKKQWEVRKIIGEQFLLIFVDIPCILCAFTVFITLWRVPNFIRNWESDQWKTRKNCFCQMGLLLIDFVCILLCLVVMVTLWRLYPLICDVKKYYLRPQRERSWKIRKSICKNIAFLLIDLPAIFLCLIIFVTILRFPKLLSKLIQSGNFFLEFAMTVYYEAAMLVVDIFFVLLFVVLFCLRPIQSWVHLLEDEEHKKNRILKHYMQWVPDILEKRFQNRRELEGIFSTCLKNRSPEVKLWNNLRTVNGDYLEELEWIRNKVRKYELDEEFGYLIDMVKWWEKKRIHKLLRLYKCEMNFLLRRNLSSHNNNLAKFRNEMLRYESHVTEQYRAVEKFTIPKVPLWSEECGLKTRTRRETQQTLIECLPSGQFFLLVLILLNLALIYRGPALLRNLCQRWYDRRNAVLNSCKEYFCDLVTMCRIVLVLMFLYRAPFLITDITRDIVFKHSWRAVRETVKRYPAMILEDLVQLMRFFLSWESVRFVFTAFLFGLLMPADLILTIMKFLFSKDCAYFVTAVLYVIFMAFPFLIPFYISQRIDSDTLTVVISAFAVILLMVLVIMVVLLLKHRNPSNRQMHVQADALLIEPTPYDYVRFNWTNIHVIIFEIVELLQLLALVFVTSDLPMPGADTLSTASQYLLLNFASFNVKLWLTFFIFIVWFFCCGAPVILESVLEHLPKGSCAGHMGWTLFLSLLANTLFVTIVESFLAFVACKTNDCPELNATVIANISRGNYCVPVVLIEEPSMECWEGSHKAIAFLGLLGLVWYSSTAIVFGTKYGDVEHPGQDLKFSPAYNIFINFVKALMVGAVVLAAEHHMIVLSLLLVANLGAIIFTLTFRRIFKFQLSNSLVLIIWRAVSFICAALAAVAALVSKIRNDPDSLLPLVIFLGGCLLVILVALIASIYLRNRRRTPVEEQRRTFRQKLLSLETKLVQENYMINSWTKGRAQWKRLVKNVYEAQKADRSVSPSVYAHLQVPALPFPPPPLEEGQIAEAEPSISASLPPPPTYDDLFPNIMGPYGVPPVPPPPYTEGITDDATIDEGRDDPTPLALPPETKDESASGSQSSSDDSVTITFTDAALNLEAERKQFIGSGTHAPPYYTDEEMDTRYVERQDSEDWKLWNINSMECNGTNLLLVLEEYIHYSAFSFSFILQLPLWRSAVKKCDWPGLLHCLTVLEGSLTGKFNTPTGVDISQAHLNVPIFELHPDIDTEEPPFYEPESRDPEVIRAQSDRERSRALADVKNVGEFGEQWAELLDKLLPTKPITKNWVWLEEVGGFHVYLRRPIEGTITEVGPNGVKMARGASIALPKHIQGTLSDTKITFDKGYEPKGKKGPVSVAVSELGLVKIDEKLYVTAQGKKLRYDKALESMKTLTWK</sequence>
<evidence type="ECO:0000256" key="2">
    <source>
        <dbReference type="SAM" id="Phobius"/>
    </source>
</evidence>
<evidence type="ECO:0000313" key="4">
    <source>
        <dbReference type="Proteomes" id="UP000225706"/>
    </source>
</evidence>
<feature type="transmembrane region" description="Helical" evidence="2">
    <location>
        <begin position="381"/>
        <end position="405"/>
    </location>
</feature>
<organism evidence="3 4">
    <name type="scientific">Stylophora pistillata</name>
    <name type="common">Smooth cauliflower coral</name>
    <dbReference type="NCBI Taxonomy" id="50429"/>
    <lineage>
        <taxon>Eukaryota</taxon>
        <taxon>Metazoa</taxon>
        <taxon>Cnidaria</taxon>
        <taxon>Anthozoa</taxon>
        <taxon>Hexacorallia</taxon>
        <taxon>Scleractinia</taxon>
        <taxon>Astrocoeniina</taxon>
        <taxon>Pocilloporidae</taxon>
        <taxon>Stylophora</taxon>
    </lineage>
</organism>
<feature type="transmembrane region" description="Helical" evidence="2">
    <location>
        <begin position="915"/>
        <end position="935"/>
    </location>
</feature>
<feature type="transmembrane region" description="Helical" evidence="2">
    <location>
        <begin position="73"/>
        <end position="99"/>
    </location>
</feature>
<reference evidence="4" key="1">
    <citation type="journal article" date="2017" name="bioRxiv">
        <title>Comparative analysis of the genomes of Stylophora pistillata and Acropora digitifera provides evidence for extensive differences between species of corals.</title>
        <authorList>
            <person name="Voolstra C.R."/>
            <person name="Li Y."/>
            <person name="Liew Y.J."/>
            <person name="Baumgarten S."/>
            <person name="Zoccola D."/>
            <person name="Flot J.-F."/>
            <person name="Tambutte S."/>
            <person name="Allemand D."/>
            <person name="Aranda M."/>
        </authorList>
    </citation>
    <scope>NUCLEOTIDE SEQUENCE [LARGE SCALE GENOMIC DNA]</scope>
</reference>
<feature type="transmembrane region" description="Helical" evidence="2">
    <location>
        <begin position="33"/>
        <end position="53"/>
    </location>
</feature>